<gene>
    <name evidence="1" type="ORF">Rhal01_03017</name>
</gene>
<reference evidence="1 2" key="1">
    <citation type="submission" date="2024-02" db="EMBL/GenBank/DDBJ databases">
        <title>Rubritalea halochordaticola NBRC 107102.</title>
        <authorList>
            <person name="Ichikawa N."/>
            <person name="Katano-Makiyama Y."/>
            <person name="Hidaka K."/>
        </authorList>
    </citation>
    <scope>NUCLEOTIDE SEQUENCE [LARGE SCALE GENOMIC DNA]</scope>
    <source>
        <strain evidence="1 2">NBRC 107102</strain>
    </source>
</reference>
<evidence type="ECO:0000313" key="2">
    <source>
        <dbReference type="Proteomes" id="UP001424741"/>
    </source>
</evidence>
<dbReference type="EMBL" id="BAABRL010000010">
    <property type="protein sequence ID" value="GAA5496830.1"/>
    <property type="molecule type" value="Genomic_DNA"/>
</dbReference>
<accession>A0ABP9V2I8</accession>
<protein>
    <submittedName>
        <fullName evidence="1">Uncharacterized protein</fullName>
    </submittedName>
</protein>
<dbReference type="RefSeq" id="WP_346189436.1">
    <property type="nucleotide sequence ID" value="NZ_BAABRL010000010.1"/>
</dbReference>
<name>A0ABP9V2I8_9BACT</name>
<proteinExistence type="predicted"/>
<dbReference type="Proteomes" id="UP001424741">
    <property type="component" value="Unassembled WGS sequence"/>
</dbReference>
<comment type="caution">
    <text evidence="1">The sequence shown here is derived from an EMBL/GenBank/DDBJ whole genome shotgun (WGS) entry which is preliminary data.</text>
</comment>
<evidence type="ECO:0000313" key="1">
    <source>
        <dbReference type="EMBL" id="GAA5496830.1"/>
    </source>
</evidence>
<sequence length="103" mass="12062">MHLLETFEDQAEAEKGLAKLSGKKMLTSDRDDNVVVYKLFGEPSWVNFYNLEMYDLPELKRLLDTRQSGGEYEDRRHKEIVESLNHVASAYSLSIPKHWLPEY</sequence>
<keyword evidence="2" id="KW-1185">Reference proteome</keyword>
<organism evidence="1 2">
    <name type="scientific">Rubritalea halochordaticola</name>
    <dbReference type="NCBI Taxonomy" id="714537"/>
    <lineage>
        <taxon>Bacteria</taxon>
        <taxon>Pseudomonadati</taxon>
        <taxon>Verrucomicrobiota</taxon>
        <taxon>Verrucomicrobiia</taxon>
        <taxon>Verrucomicrobiales</taxon>
        <taxon>Rubritaleaceae</taxon>
        <taxon>Rubritalea</taxon>
    </lineage>
</organism>